<proteinExistence type="predicted"/>
<organism evidence="6">
    <name type="scientific">Singulisphaera sp. Ch08</name>
    <dbReference type="NCBI Taxonomy" id="3120278"/>
    <lineage>
        <taxon>Bacteria</taxon>
        <taxon>Pseudomonadati</taxon>
        <taxon>Planctomycetota</taxon>
        <taxon>Planctomycetia</taxon>
        <taxon>Isosphaerales</taxon>
        <taxon>Isosphaeraceae</taxon>
        <taxon>Singulisphaera</taxon>
    </lineage>
</organism>
<dbReference type="Pfam" id="PF06480">
    <property type="entry name" value="FtsH_ext"/>
    <property type="match status" value="1"/>
</dbReference>
<keyword evidence="4" id="KW-0472">Membrane</keyword>
<keyword evidence="4" id="KW-0812">Transmembrane</keyword>
<keyword evidence="2" id="KW-0378">Hydrolase</keyword>
<name>A0AAU7CQA3_9BACT</name>
<evidence type="ECO:0000256" key="4">
    <source>
        <dbReference type="SAM" id="Phobius"/>
    </source>
</evidence>
<evidence type="ECO:0000256" key="3">
    <source>
        <dbReference type="SAM" id="MobiDB-lite"/>
    </source>
</evidence>
<gene>
    <name evidence="6" type="ORF">V5E97_14895</name>
</gene>
<dbReference type="RefSeq" id="WP_406700118.1">
    <property type="nucleotide sequence ID" value="NZ_CP155447.1"/>
</dbReference>
<dbReference type="InterPro" id="IPR011546">
    <property type="entry name" value="Pept_M41_FtsH_extracell"/>
</dbReference>
<dbReference type="EMBL" id="CP155447">
    <property type="protein sequence ID" value="XBH07275.1"/>
    <property type="molecule type" value="Genomic_DNA"/>
</dbReference>
<dbReference type="AlphaFoldDB" id="A0AAU7CQA3"/>
<reference evidence="6" key="1">
    <citation type="submission" date="2024-05" db="EMBL/GenBank/DDBJ databases">
        <title>Planctomycetes of the genus Singulisphaera possess chitinolytic capabilities.</title>
        <authorList>
            <person name="Ivanova A."/>
        </authorList>
    </citation>
    <scope>NUCLEOTIDE SEQUENCE</scope>
    <source>
        <strain evidence="6">Ch08T</strain>
    </source>
</reference>
<keyword evidence="1" id="KW-0645">Protease</keyword>
<dbReference type="GO" id="GO:0004222">
    <property type="term" value="F:metalloendopeptidase activity"/>
    <property type="evidence" value="ECO:0007669"/>
    <property type="project" value="InterPro"/>
</dbReference>
<sequence length="163" mass="18358">MESRPPQEPPRRSAGGRKPNAAGGSPTPPWLWLLLIVGFALIFWQLSSKPETTVSYSPFFLDQVKMNNIKTLSIQGGEARGELRKKQLYPSATMPNPSGGLPLPISKFVTNFPSEQAINDVVNKLREAEEKERRLSRVRKPRRPSRGRNPSRSTFNRPIRLTP</sequence>
<dbReference type="GO" id="GO:0005524">
    <property type="term" value="F:ATP binding"/>
    <property type="evidence" value="ECO:0007669"/>
    <property type="project" value="InterPro"/>
</dbReference>
<feature type="domain" description="Peptidase M41 FtsH extracellular" evidence="5">
    <location>
        <begin position="29"/>
        <end position="91"/>
    </location>
</feature>
<dbReference type="GO" id="GO:0004176">
    <property type="term" value="F:ATP-dependent peptidase activity"/>
    <property type="evidence" value="ECO:0007669"/>
    <property type="project" value="InterPro"/>
</dbReference>
<feature type="region of interest" description="Disordered" evidence="3">
    <location>
        <begin position="129"/>
        <end position="163"/>
    </location>
</feature>
<feature type="compositionally biased region" description="Basic residues" evidence="3">
    <location>
        <begin position="136"/>
        <end position="146"/>
    </location>
</feature>
<protein>
    <submittedName>
        <fullName evidence="6">ATP-dependent metallopeptidase FtsH/Yme1/Tma family protein</fullName>
    </submittedName>
</protein>
<dbReference type="GO" id="GO:0008270">
    <property type="term" value="F:zinc ion binding"/>
    <property type="evidence" value="ECO:0007669"/>
    <property type="project" value="InterPro"/>
</dbReference>
<accession>A0AAU7CQA3</accession>
<feature type="transmembrane region" description="Helical" evidence="4">
    <location>
        <begin position="29"/>
        <end position="46"/>
    </location>
</feature>
<evidence type="ECO:0000259" key="5">
    <source>
        <dbReference type="Pfam" id="PF06480"/>
    </source>
</evidence>
<evidence type="ECO:0000256" key="1">
    <source>
        <dbReference type="ARBA" id="ARBA00022670"/>
    </source>
</evidence>
<dbReference type="GO" id="GO:0016020">
    <property type="term" value="C:membrane"/>
    <property type="evidence" value="ECO:0007669"/>
    <property type="project" value="InterPro"/>
</dbReference>
<keyword evidence="4" id="KW-1133">Transmembrane helix</keyword>
<dbReference type="GO" id="GO:0006508">
    <property type="term" value="P:proteolysis"/>
    <property type="evidence" value="ECO:0007669"/>
    <property type="project" value="UniProtKB-KW"/>
</dbReference>
<feature type="region of interest" description="Disordered" evidence="3">
    <location>
        <begin position="1"/>
        <end position="24"/>
    </location>
</feature>
<evidence type="ECO:0000256" key="2">
    <source>
        <dbReference type="ARBA" id="ARBA00022801"/>
    </source>
</evidence>
<evidence type="ECO:0000313" key="6">
    <source>
        <dbReference type="EMBL" id="XBH07275.1"/>
    </source>
</evidence>
<feature type="compositionally biased region" description="Basic and acidic residues" evidence="3">
    <location>
        <begin position="1"/>
        <end position="11"/>
    </location>
</feature>